<dbReference type="SUPFAM" id="SSF56784">
    <property type="entry name" value="HAD-like"/>
    <property type="match status" value="1"/>
</dbReference>
<dbReference type="InterPro" id="IPR036412">
    <property type="entry name" value="HAD-like_sf"/>
</dbReference>
<dbReference type="PANTHER" id="PTHR19288">
    <property type="entry name" value="4-NITROPHENYLPHOSPHATASE-RELATED"/>
    <property type="match status" value="1"/>
</dbReference>
<comment type="caution">
    <text evidence="1">The sequence shown here is derived from an EMBL/GenBank/DDBJ whole genome shotgun (WGS) entry which is preliminary data.</text>
</comment>
<dbReference type="Pfam" id="PF13242">
    <property type="entry name" value="Hydrolase_like"/>
    <property type="match status" value="1"/>
</dbReference>
<dbReference type="GO" id="GO:0016787">
    <property type="term" value="F:hydrolase activity"/>
    <property type="evidence" value="ECO:0007669"/>
    <property type="project" value="UniProtKB-KW"/>
</dbReference>
<dbReference type="InterPro" id="IPR023214">
    <property type="entry name" value="HAD_sf"/>
</dbReference>
<dbReference type="Gene3D" id="3.40.50.1000">
    <property type="entry name" value="HAD superfamily/HAD-like"/>
    <property type="match status" value="2"/>
</dbReference>
<evidence type="ECO:0000313" key="1">
    <source>
        <dbReference type="EMBL" id="MBK1632212.1"/>
    </source>
</evidence>
<dbReference type="Proteomes" id="UP000748752">
    <property type="component" value="Unassembled WGS sequence"/>
</dbReference>
<keyword evidence="2" id="KW-1185">Reference proteome</keyword>
<keyword evidence="1" id="KW-0378">Hydrolase</keyword>
<reference evidence="1 2" key="1">
    <citation type="journal article" date="2020" name="Microorganisms">
        <title>Osmotic Adaptation and Compatible Solute Biosynthesis of Phototrophic Bacteria as Revealed from Genome Analyses.</title>
        <authorList>
            <person name="Imhoff J.F."/>
            <person name="Rahn T."/>
            <person name="Kunzel S."/>
            <person name="Keller A."/>
            <person name="Neulinger S.C."/>
        </authorList>
    </citation>
    <scope>NUCLEOTIDE SEQUENCE [LARGE SCALE GENOMIC DNA]</scope>
    <source>
        <strain evidence="1 2">DSM 6210</strain>
    </source>
</reference>
<name>A0ABS1CJV3_9GAMM</name>
<gene>
    <name evidence="1" type="ORF">CKO31_15995</name>
</gene>
<evidence type="ECO:0000313" key="2">
    <source>
        <dbReference type="Proteomes" id="UP000748752"/>
    </source>
</evidence>
<accession>A0ABS1CJV3</accession>
<proteinExistence type="predicted"/>
<protein>
    <submittedName>
        <fullName evidence="1">TIGR01458 family HAD-type hydrolase</fullName>
    </submittedName>
</protein>
<sequence>MAERLAALGIQVSESQILAPPAAACAWLQAEGITDIALFAPEATAADFAGMTLLPADAEQGAGAVVVGDLAQRWNFQTLNRAFRLLVSRPAPRLLALGMTRYWHAPAGLQLDTGPFVAALQYAAGIEPVVLGKPAPAFFDAAVAAVGSSPGQTLMMGDDIRGDVAGAQRAGLKAALVRTGKFRPTDLHGDIRPDAVLDSVGDLPAWWQKHER</sequence>
<dbReference type="PANTHER" id="PTHR19288:SF46">
    <property type="entry name" value="HALOACID DEHALOGENASE-LIKE HYDROLASE DOMAIN-CONTAINING PROTEIN 2"/>
    <property type="match status" value="1"/>
</dbReference>
<organism evidence="1 2">
    <name type="scientific">Thiohalocapsa halophila</name>
    <dbReference type="NCBI Taxonomy" id="69359"/>
    <lineage>
        <taxon>Bacteria</taxon>
        <taxon>Pseudomonadati</taxon>
        <taxon>Pseudomonadota</taxon>
        <taxon>Gammaproteobacteria</taxon>
        <taxon>Chromatiales</taxon>
        <taxon>Chromatiaceae</taxon>
        <taxon>Thiohalocapsa</taxon>
    </lineage>
</organism>
<dbReference type="EMBL" id="NRRV01000042">
    <property type="protein sequence ID" value="MBK1632212.1"/>
    <property type="molecule type" value="Genomic_DNA"/>
</dbReference>